<dbReference type="Pfam" id="PF03195">
    <property type="entry name" value="LOB"/>
    <property type="match status" value="1"/>
</dbReference>
<name>A0A8T2UNS8_CERRI</name>
<comment type="caution">
    <text evidence="4">The sequence shown here is derived from an EMBL/GenBank/DDBJ whole genome shotgun (WGS) entry which is preliminary data.</text>
</comment>
<evidence type="ECO:0000313" key="5">
    <source>
        <dbReference type="Proteomes" id="UP000825935"/>
    </source>
</evidence>
<dbReference type="PROSITE" id="PS50891">
    <property type="entry name" value="LOB"/>
    <property type="match status" value="1"/>
</dbReference>
<sequence length="327" mass="35679">MSCNGCRVLRKGCSEGCALRPCLQWIESSEAQGFATLFLAKFFGRAGLMEFITAVPLSQRPALFQSLLYEACGRTVNPVYGAVGLLWSGKWHICQEAVDTILSGGNLHSKAPSKSNESAIVNLNLVHSSSRKSGENTAEQHQRTTGPTPQRHVGFLFSESFHEKSVPAMAALQSHENSRSVHNILKRPRFSVDMSEETPALSISAGYTESLHESDLLSGMTKSCNGLVARCSKDPIRKRGTQHIGMENFRLDKNPLNMSSEVQLGLSLLHCETHSKDRLLRQASSPSEGSVVTSLGSPIVSSASCQNFKRFPSVAPSQDKKLLNLFT</sequence>
<feature type="region of interest" description="Disordered" evidence="2">
    <location>
        <begin position="130"/>
        <end position="151"/>
    </location>
</feature>
<dbReference type="PANTHER" id="PTHR31304:SF62">
    <property type="entry name" value="LOB DOMAIN-CONTAINING PROTEIN"/>
    <property type="match status" value="1"/>
</dbReference>
<comment type="similarity">
    <text evidence="1">Belongs to the LOB domain-containing protein family.</text>
</comment>
<evidence type="ECO:0000256" key="2">
    <source>
        <dbReference type="SAM" id="MobiDB-lite"/>
    </source>
</evidence>
<evidence type="ECO:0000313" key="4">
    <source>
        <dbReference type="EMBL" id="KAH7435536.1"/>
    </source>
</evidence>
<evidence type="ECO:0000256" key="1">
    <source>
        <dbReference type="ARBA" id="ARBA00005474"/>
    </source>
</evidence>
<dbReference type="Proteomes" id="UP000825935">
    <property type="component" value="Chromosome 6"/>
</dbReference>
<gene>
    <name evidence="4" type="ORF">KP509_06G068800</name>
</gene>
<organism evidence="4 5">
    <name type="scientific">Ceratopteris richardii</name>
    <name type="common">Triangle waterfern</name>
    <dbReference type="NCBI Taxonomy" id="49495"/>
    <lineage>
        <taxon>Eukaryota</taxon>
        <taxon>Viridiplantae</taxon>
        <taxon>Streptophyta</taxon>
        <taxon>Embryophyta</taxon>
        <taxon>Tracheophyta</taxon>
        <taxon>Polypodiopsida</taxon>
        <taxon>Polypodiidae</taxon>
        <taxon>Polypodiales</taxon>
        <taxon>Pteridineae</taxon>
        <taxon>Pteridaceae</taxon>
        <taxon>Parkerioideae</taxon>
        <taxon>Ceratopteris</taxon>
    </lineage>
</organism>
<dbReference type="EMBL" id="CM035411">
    <property type="protein sequence ID" value="KAH7435536.1"/>
    <property type="molecule type" value="Genomic_DNA"/>
</dbReference>
<dbReference type="OrthoDB" id="1922547at2759"/>
<proteinExistence type="inferred from homology"/>
<reference evidence="4" key="1">
    <citation type="submission" date="2021-08" db="EMBL/GenBank/DDBJ databases">
        <title>WGS assembly of Ceratopteris richardii.</title>
        <authorList>
            <person name="Marchant D.B."/>
            <person name="Chen G."/>
            <person name="Jenkins J."/>
            <person name="Shu S."/>
            <person name="Leebens-Mack J."/>
            <person name="Grimwood J."/>
            <person name="Schmutz J."/>
            <person name="Soltis P."/>
            <person name="Soltis D."/>
            <person name="Chen Z.-H."/>
        </authorList>
    </citation>
    <scope>NUCLEOTIDE SEQUENCE</scope>
    <source>
        <strain evidence="4">Whitten #5841</strain>
        <tissue evidence="4">Leaf</tissue>
    </source>
</reference>
<dbReference type="AlphaFoldDB" id="A0A8T2UNS8"/>
<keyword evidence="5" id="KW-1185">Reference proteome</keyword>
<dbReference type="InterPro" id="IPR004883">
    <property type="entry name" value="LOB"/>
</dbReference>
<protein>
    <recommendedName>
        <fullName evidence="3">LOB domain-containing protein</fullName>
    </recommendedName>
</protein>
<accession>A0A8T2UNS8</accession>
<feature type="domain" description="LOB" evidence="3">
    <location>
        <begin position="1"/>
        <end position="107"/>
    </location>
</feature>
<feature type="compositionally biased region" description="Basic and acidic residues" evidence="2">
    <location>
        <begin position="132"/>
        <end position="142"/>
    </location>
</feature>
<evidence type="ECO:0000259" key="3">
    <source>
        <dbReference type="PROSITE" id="PS50891"/>
    </source>
</evidence>
<dbReference type="PANTHER" id="PTHR31304">
    <property type="entry name" value="LOB DOMAIN-CONTAINING PROTEIN 38"/>
    <property type="match status" value="1"/>
</dbReference>